<keyword evidence="5 7" id="KW-0472">Membrane</keyword>
<evidence type="ECO:0000256" key="5">
    <source>
        <dbReference type="ARBA" id="ARBA00023136"/>
    </source>
</evidence>
<gene>
    <name evidence="9" type="ORF">RUMHYD_02220</name>
</gene>
<sequence>MTSTEILQREDAEHYLFWAMEIGEKMLTSGAEVGRVEDSIRRICMAYGAKRVDVFSITSCIIATVYGEAFDACTQTRRVAEMKNNLHMLDELNRLSRRICDQRLKPEEIKEEVARISSEPPYPFAAQLFFYALVSCSFCIFFGGSLKDALASAVIGVMLKVAETFLQKGSSNPMIITLLCAVVGGLLSNLAVKFGLGEDADLISIGNIMLFIPGMAFTNAIRDIFSRDMIAGGVRFAESIILAIVIALGFTFTGLLF</sequence>
<dbReference type="GeneID" id="86820995"/>
<comment type="caution">
    <text evidence="9">The sequence shown here is derived from an EMBL/GenBank/DDBJ whole genome shotgun (WGS) entry which is preliminary data.</text>
</comment>
<keyword evidence="10" id="KW-1185">Reference proteome</keyword>
<dbReference type="GO" id="GO:0015744">
    <property type="term" value="P:succinate transport"/>
    <property type="evidence" value="ECO:0007669"/>
    <property type="project" value="TreeGrafter"/>
</dbReference>
<dbReference type="InterPro" id="IPR050539">
    <property type="entry name" value="ThrE_Dicarb/AminoAcid_Exp"/>
</dbReference>
<protein>
    <recommendedName>
        <fullName evidence="8">Threonine/serine exporter-like N-terminal domain-containing protein</fullName>
    </recommendedName>
</protein>
<keyword evidence="2" id="KW-1003">Cell membrane</keyword>
<feature type="domain" description="Threonine/serine exporter-like N-terminal" evidence="8">
    <location>
        <begin position="19"/>
        <end position="252"/>
    </location>
</feature>
<accession>C0CMY2</accession>
<dbReference type="AlphaFoldDB" id="C0CMY2"/>
<keyword evidence="3 7" id="KW-0812">Transmembrane</keyword>
<dbReference type="InterPro" id="IPR010619">
    <property type="entry name" value="ThrE-like_N"/>
</dbReference>
<feature type="transmembrane region" description="Helical" evidence="7">
    <location>
        <begin position="202"/>
        <end position="221"/>
    </location>
</feature>
<dbReference type="EMBL" id="ACBZ01000119">
    <property type="protein sequence ID" value="EEG48871.1"/>
    <property type="molecule type" value="Genomic_DNA"/>
</dbReference>
<evidence type="ECO:0000256" key="2">
    <source>
        <dbReference type="ARBA" id="ARBA00022475"/>
    </source>
</evidence>
<evidence type="ECO:0000313" key="10">
    <source>
        <dbReference type="Proteomes" id="UP000003100"/>
    </source>
</evidence>
<dbReference type="eggNOG" id="COG2966">
    <property type="taxonomic scope" value="Bacteria"/>
</dbReference>
<dbReference type="GO" id="GO:0005886">
    <property type="term" value="C:plasma membrane"/>
    <property type="evidence" value="ECO:0007669"/>
    <property type="project" value="UniProtKB-SubCell"/>
</dbReference>
<evidence type="ECO:0000256" key="6">
    <source>
        <dbReference type="ARBA" id="ARBA00034125"/>
    </source>
</evidence>
<proteinExistence type="inferred from homology"/>
<evidence type="ECO:0000256" key="1">
    <source>
        <dbReference type="ARBA" id="ARBA00004651"/>
    </source>
</evidence>
<dbReference type="Pfam" id="PF06738">
    <property type="entry name" value="ThrE"/>
    <property type="match status" value="1"/>
</dbReference>
<comment type="subcellular location">
    <subcellularLocation>
        <location evidence="1">Cell membrane</location>
        <topology evidence="1">Multi-pass membrane protein</topology>
    </subcellularLocation>
</comment>
<reference evidence="9 10" key="2">
    <citation type="submission" date="2009-02" db="EMBL/GenBank/DDBJ databases">
        <title>Draft genome sequence of Blautia hydrogenotrophica DSM 10507 (Ruminococcus hydrogenotrophicus DSM 10507).</title>
        <authorList>
            <person name="Sudarsanam P."/>
            <person name="Ley R."/>
            <person name="Guruge J."/>
            <person name="Turnbaugh P.J."/>
            <person name="Mahowald M."/>
            <person name="Liep D."/>
            <person name="Gordon J."/>
        </authorList>
    </citation>
    <scope>NUCLEOTIDE SEQUENCE [LARGE SCALE GENOMIC DNA]</scope>
    <source>
        <strain evidence="10">DSM 10507 / JCM 14656 / S5a33</strain>
    </source>
</reference>
<evidence type="ECO:0000256" key="3">
    <source>
        <dbReference type="ARBA" id="ARBA00022692"/>
    </source>
</evidence>
<evidence type="ECO:0000256" key="7">
    <source>
        <dbReference type="SAM" id="Phobius"/>
    </source>
</evidence>
<comment type="similarity">
    <text evidence="6">Belongs to the ThrE exporter (TC 2.A.79) family.</text>
</comment>
<evidence type="ECO:0000313" key="9">
    <source>
        <dbReference type="EMBL" id="EEG48871.1"/>
    </source>
</evidence>
<name>C0CMY2_BLAHS</name>
<dbReference type="PANTHER" id="PTHR34390">
    <property type="entry name" value="UPF0442 PROTEIN YJJB-RELATED"/>
    <property type="match status" value="1"/>
</dbReference>
<organism evidence="9 10">
    <name type="scientific">Blautia hydrogenotrophica (strain DSM 10507 / JCM 14656 / S5a33)</name>
    <name type="common">Ruminococcus hydrogenotrophicus</name>
    <dbReference type="NCBI Taxonomy" id="476272"/>
    <lineage>
        <taxon>Bacteria</taxon>
        <taxon>Bacillati</taxon>
        <taxon>Bacillota</taxon>
        <taxon>Clostridia</taxon>
        <taxon>Lachnospirales</taxon>
        <taxon>Lachnospiraceae</taxon>
        <taxon>Blautia</taxon>
    </lineage>
</organism>
<dbReference type="GO" id="GO:0022857">
    <property type="term" value="F:transmembrane transporter activity"/>
    <property type="evidence" value="ECO:0007669"/>
    <property type="project" value="InterPro"/>
</dbReference>
<feature type="transmembrane region" description="Helical" evidence="7">
    <location>
        <begin position="124"/>
        <end position="143"/>
    </location>
</feature>
<dbReference type="PANTHER" id="PTHR34390:SF2">
    <property type="entry name" value="SUCCINATE TRANSPORTER SUBUNIT YJJP-RELATED"/>
    <property type="match status" value="1"/>
</dbReference>
<feature type="transmembrane region" description="Helical" evidence="7">
    <location>
        <begin position="173"/>
        <end position="196"/>
    </location>
</feature>
<dbReference type="PATRIC" id="fig|476272.21.peg.1653"/>
<dbReference type="Proteomes" id="UP000003100">
    <property type="component" value="Unassembled WGS sequence"/>
</dbReference>
<evidence type="ECO:0000256" key="4">
    <source>
        <dbReference type="ARBA" id="ARBA00022989"/>
    </source>
</evidence>
<dbReference type="RefSeq" id="WP_005949391.1">
    <property type="nucleotide sequence ID" value="NZ_CP136423.1"/>
</dbReference>
<dbReference type="HOGENOM" id="CLU_070277_0_1_9"/>
<feature type="transmembrane region" description="Helical" evidence="7">
    <location>
        <begin position="233"/>
        <end position="256"/>
    </location>
</feature>
<reference evidence="9 10" key="1">
    <citation type="submission" date="2009-01" db="EMBL/GenBank/DDBJ databases">
        <authorList>
            <person name="Fulton L."/>
            <person name="Clifton S."/>
            <person name="Fulton B."/>
            <person name="Xu J."/>
            <person name="Minx P."/>
            <person name="Pepin K.H."/>
            <person name="Johnson M."/>
            <person name="Bhonagiri V."/>
            <person name="Nash W.E."/>
            <person name="Mardis E.R."/>
            <person name="Wilson R.K."/>
        </authorList>
    </citation>
    <scope>NUCLEOTIDE SEQUENCE [LARGE SCALE GENOMIC DNA]</scope>
    <source>
        <strain evidence="10">DSM 10507 / JCM 14656 / S5a33</strain>
    </source>
</reference>
<evidence type="ECO:0000259" key="8">
    <source>
        <dbReference type="Pfam" id="PF06738"/>
    </source>
</evidence>
<keyword evidence="4 7" id="KW-1133">Transmembrane helix</keyword>